<feature type="chain" id="PRO_5030173174" evidence="1">
    <location>
        <begin position="25"/>
        <end position="309"/>
    </location>
</feature>
<feature type="signal peptide" evidence="1">
    <location>
        <begin position="1"/>
        <end position="24"/>
    </location>
</feature>
<proteinExistence type="predicted"/>
<dbReference type="AlphaFoldDB" id="K0THY3"/>
<evidence type="ECO:0000313" key="2">
    <source>
        <dbReference type="EMBL" id="EJK73351.1"/>
    </source>
</evidence>
<reference evidence="2 3" key="1">
    <citation type="journal article" date="2012" name="Genome Biol.">
        <title>Genome and low-iron response of an oceanic diatom adapted to chronic iron limitation.</title>
        <authorList>
            <person name="Lommer M."/>
            <person name="Specht M."/>
            <person name="Roy A.S."/>
            <person name="Kraemer L."/>
            <person name="Andreson R."/>
            <person name="Gutowska M.A."/>
            <person name="Wolf J."/>
            <person name="Bergner S.V."/>
            <person name="Schilhabel M.B."/>
            <person name="Klostermeier U.C."/>
            <person name="Beiko R.G."/>
            <person name="Rosenstiel P."/>
            <person name="Hippler M."/>
            <person name="Laroche J."/>
        </authorList>
    </citation>
    <scope>NUCLEOTIDE SEQUENCE [LARGE SCALE GENOMIC DNA]</scope>
    <source>
        <strain evidence="2 3">CCMP1005</strain>
    </source>
</reference>
<keyword evidence="3" id="KW-1185">Reference proteome</keyword>
<evidence type="ECO:0000256" key="1">
    <source>
        <dbReference type="SAM" id="SignalP"/>
    </source>
</evidence>
<dbReference type="OrthoDB" id="443981at2759"/>
<dbReference type="Gene3D" id="3.40.50.150">
    <property type="entry name" value="Vaccinia Virus protein VP39"/>
    <property type="match status" value="1"/>
</dbReference>
<dbReference type="InterPro" id="IPR029063">
    <property type="entry name" value="SAM-dependent_MTases_sf"/>
</dbReference>
<comment type="caution">
    <text evidence="2">The sequence shown here is derived from an EMBL/GenBank/DDBJ whole genome shotgun (WGS) entry which is preliminary data.</text>
</comment>
<evidence type="ECO:0000313" key="3">
    <source>
        <dbReference type="Proteomes" id="UP000266841"/>
    </source>
</evidence>
<sequence>MTSAARILLPAAALVACGSCGADALASGGDAVTKSYVVAGAGFVNLAHELRAPSPTGRRDEDEVELYYPTTRRVFRFPHRSEEAVGIRQTSFGCGKLGANVWPSSIALASLLANGGTPTEGRRVLELGAGCGLPSATARICGSEILATDYWEQTDENGNVVFDDKDRLVPKSLFGQNLVYNVGGDENLVSRLDWFDEMNTFQTANHFQPDLVIGADLVYYPSDAQQLMNTIEIMLKTSAREALLISPLSPEYEREALPEFRRQLEGGVLGDSIDVYTDELELVTTKDNGDEDRLTMLLMRLYSNRFYGE</sequence>
<accession>K0THY3</accession>
<gene>
    <name evidence="2" type="ORF">THAOC_05031</name>
</gene>
<dbReference type="OMA" id="RQTSFGC"/>
<name>K0THY3_THAOC</name>
<dbReference type="PANTHER" id="PTHR14614:SF132">
    <property type="entry name" value="PROTEIN-LYSINE METHYLTRANSFERASE C42C1.13"/>
    <property type="match status" value="1"/>
</dbReference>
<dbReference type="EMBL" id="AGNL01004576">
    <property type="protein sequence ID" value="EJK73351.1"/>
    <property type="molecule type" value="Genomic_DNA"/>
</dbReference>
<dbReference type="Pfam" id="PF10294">
    <property type="entry name" value="Methyltransf_16"/>
    <property type="match status" value="1"/>
</dbReference>
<dbReference type="PANTHER" id="PTHR14614">
    <property type="entry name" value="HEPATOCELLULAR CARCINOMA-ASSOCIATED ANTIGEN"/>
    <property type="match status" value="1"/>
</dbReference>
<dbReference type="eggNOG" id="ENOG502QYXC">
    <property type="taxonomic scope" value="Eukaryota"/>
</dbReference>
<dbReference type="InterPro" id="IPR019410">
    <property type="entry name" value="Methyltransf_16"/>
</dbReference>
<dbReference type="SUPFAM" id="SSF53335">
    <property type="entry name" value="S-adenosyl-L-methionine-dependent methyltransferases"/>
    <property type="match status" value="1"/>
</dbReference>
<protein>
    <submittedName>
        <fullName evidence="2">Uncharacterized protein</fullName>
    </submittedName>
</protein>
<organism evidence="2 3">
    <name type="scientific">Thalassiosira oceanica</name>
    <name type="common">Marine diatom</name>
    <dbReference type="NCBI Taxonomy" id="159749"/>
    <lineage>
        <taxon>Eukaryota</taxon>
        <taxon>Sar</taxon>
        <taxon>Stramenopiles</taxon>
        <taxon>Ochrophyta</taxon>
        <taxon>Bacillariophyta</taxon>
        <taxon>Coscinodiscophyceae</taxon>
        <taxon>Thalassiosirophycidae</taxon>
        <taxon>Thalassiosirales</taxon>
        <taxon>Thalassiosiraceae</taxon>
        <taxon>Thalassiosira</taxon>
    </lineage>
</organism>
<dbReference type="PROSITE" id="PS51257">
    <property type="entry name" value="PROKAR_LIPOPROTEIN"/>
    <property type="match status" value="1"/>
</dbReference>
<dbReference type="Proteomes" id="UP000266841">
    <property type="component" value="Unassembled WGS sequence"/>
</dbReference>
<keyword evidence="1" id="KW-0732">Signal</keyword>